<dbReference type="GO" id="GO:0016987">
    <property type="term" value="F:sigma factor activity"/>
    <property type="evidence" value="ECO:0007669"/>
    <property type="project" value="UniProtKB-KW"/>
</dbReference>
<dbReference type="NCBIfam" id="NF006550">
    <property type="entry name" value="PRK09047.1"/>
    <property type="match status" value="1"/>
</dbReference>
<name>A0AB74ULR7_9GAMM</name>
<feature type="domain" description="RNA polymerase sigma factor 70 region 4 type 2" evidence="5">
    <location>
        <begin position="156"/>
        <end position="205"/>
    </location>
</feature>
<dbReference type="InterPro" id="IPR013249">
    <property type="entry name" value="RNA_pol_sigma70_r4_t2"/>
</dbReference>
<dbReference type="InterPro" id="IPR013324">
    <property type="entry name" value="RNA_pol_sigma_r3/r4-like"/>
</dbReference>
<evidence type="ECO:0000259" key="5">
    <source>
        <dbReference type="Pfam" id="PF08281"/>
    </source>
</evidence>
<dbReference type="RefSeq" id="WP_395117176.1">
    <property type="nucleotide sequence ID" value="NZ_CP170721.1"/>
</dbReference>
<accession>A0AB74ULR7</accession>
<dbReference type="Gene3D" id="1.10.10.10">
    <property type="entry name" value="Winged helix-like DNA-binding domain superfamily/Winged helix DNA-binding domain"/>
    <property type="match status" value="1"/>
</dbReference>
<dbReference type="EMBL" id="CP170721">
    <property type="protein sequence ID" value="XIA17106.1"/>
    <property type="molecule type" value="Genomic_DNA"/>
</dbReference>
<dbReference type="SUPFAM" id="SSF88946">
    <property type="entry name" value="Sigma2 domain of RNA polymerase sigma factors"/>
    <property type="match status" value="1"/>
</dbReference>
<evidence type="ECO:0000256" key="4">
    <source>
        <dbReference type="ARBA" id="ARBA00023163"/>
    </source>
</evidence>
<dbReference type="AlphaFoldDB" id="A0AB74ULR7"/>
<dbReference type="NCBIfam" id="TIGR02937">
    <property type="entry name" value="sigma70-ECF"/>
    <property type="match status" value="1"/>
</dbReference>
<dbReference type="PANTHER" id="PTHR43133">
    <property type="entry name" value="RNA POLYMERASE ECF-TYPE SIGMA FACTO"/>
    <property type="match status" value="1"/>
</dbReference>
<organism evidence="6">
    <name type="scientific">Rhodanobacter sp. FW102-FHT14D07</name>
    <dbReference type="NCBI Taxonomy" id="3351462"/>
    <lineage>
        <taxon>Bacteria</taxon>
        <taxon>Pseudomonadati</taxon>
        <taxon>Pseudomonadota</taxon>
        <taxon>Gammaproteobacteria</taxon>
        <taxon>Lysobacterales</taxon>
        <taxon>Rhodanobacteraceae</taxon>
        <taxon>Rhodanobacter</taxon>
    </lineage>
</organism>
<dbReference type="SUPFAM" id="SSF88659">
    <property type="entry name" value="Sigma3 and sigma4 domains of RNA polymerase sigma factors"/>
    <property type="match status" value="1"/>
</dbReference>
<keyword evidence="3" id="KW-0731">Sigma factor</keyword>
<keyword evidence="6" id="KW-0808">Transferase</keyword>
<protein>
    <submittedName>
        <fullName evidence="6">RNA polymerase sigma factor</fullName>
        <ecNumber evidence="6">2.7.7.6</ecNumber>
    </submittedName>
</protein>
<dbReference type="Gene3D" id="1.10.1740.10">
    <property type="match status" value="1"/>
</dbReference>
<evidence type="ECO:0000256" key="1">
    <source>
        <dbReference type="ARBA" id="ARBA00010641"/>
    </source>
</evidence>
<dbReference type="PANTHER" id="PTHR43133:SF64">
    <property type="entry name" value="ECF SIGMA FACTOR"/>
    <property type="match status" value="1"/>
</dbReference>
<evidence type="ECO:0000313" key="6">
    <source>
        <dbReference type="EMBL" id="XIA17106.1"/>
    </source>
</evidence>
<keyword evidence="4" id="KW-0804">Transcription</keyword>
<dbReference type="EC" id="2.7.7.6" evidence="6"/>
<dbReference type="GO" id="GO:0003677">
    <property type="term" value="F:DNA binding"/>
    <property type="evidence" value="ECO:0007669"/>
    <property type="project" value="InterPro"/>
</dbReference>
<reference evidence="6" key="1">
    <citation type="submission" date="2024-10" db="EMBL/GenBank/DDBJ databases">
        <authorList>
            <person name="Lesea H.P."/>
            <person name="Kuehl J.V."/>
            <person name="Chandonia J.-M."/>
        </authorList>
    </citation>
    <scope>NUCLEOTIDE SEQUENCE</scope>
    <source>
        <strain evidence="6">FW102-FHT14D07</strain>
    </source>
</reference>
<dbReference type="Pfam" id="PF08281">
    <property type="entry name" value="Sigma70_r4_2"/>
    <property type="match status" value="1"/>
</dbReference>
<sequence>MEPVDDITDGSGASAVNATAGMLEADLLAAGEPGDARAVPATLDAFLADVERRAFRMAELQLRHREDAMDAVQDAMLRLVRHYRDKPAAEWAPLFWGILRRRIVDLQRRRKVRSIVVGWLGGGHDDGGDELPVWEPADPGKDPLGRLHDAQSYADMAAAVQRLPRRQREAFILRMLEGLDVAETARAMGCGEGSVKTHLSRAMHQLRDQLEDWR</sequence>
<gene>
    <name evidence="6" type="ORF">ACFYG5_11060</name>
</gene>
<dbReference type="InterPro" id="IPR014284">
    <property type="entry name" value="RNA_pol_sigma-70_dom"/>
</dbReference>
<keyword evidence="6" id="KW-0548">Nucleotidyltransferase</keyword>
<keyword evidence="2" id="KW-0805">Transcription regulation</keyword>
<comment type="similarity">
    <text evidence="1">Belongs to the sigma-70 factor family. ECF subfamily.</text>
</comment>
<dbReference type="GO" id="GO:0006352">
    <property type="term" value="P:DNA-templated transcription initiation"/>
    <property type="evidence" value="ECO:0007669"/>
    <property type="project" value="InterPro"/>
</dbReference>
<evidence type="ECO:0000256" key="2">
    <source>
        <dbReference type="ARBA" id="ARBA00023015"/>
    </source>
</evidence>
<dbReference type="InterPro" id="IPR013325">
    <property type="entry name" value="RNA_pol_sigma_r2"/>
</dbReference>
<dbReference type="CDD" id="cd06171">
    <property type="entry name" value="Sigma70_r4"/>
    <property type="match status" value="1"/>
</dbReference>
<evidence type="ECO:0000256" key="3">
    <source>
        <dbReference type="ARBA" id="ARBA00023082"/>
    </source>
</evidence>
<dbReference type="GO" id="GO:0003899">
    <property type="term" value="F:DNA-directed RNA polymerase activity"/>
    <property type="evidence" value="ECO:0007669"/>
    <property type="project" value="UniProtKB-EC"/>
</dbReference>
<proteinExistence type="inferred from homology"/>
<dbReference type="InterPro" id="IPR039425">
    <property type="entry name" value="RNA_pol_sigma-70-like"/>
</dbReference>
<dbReference type="InterPro" id="IPR036388">
    <property type="entry name" value="WH-like_DNA-bd_sf"/>
</dbReference>